<dbReference type="GO" id="GO:0008657">
    <property type="term" value="F:DNA topoisomerase type II (double strand cut, ATP-hydrolyzing) inhibitor activity"/>
    <property type="evidence" value="ECO:0007669"/>
    <property type="project" value="InterPro"/>
</dbReference>
<evidence type="ECO:0000256" key="7">
    <source>
        <dbReference type="ARBA" id="ARBA00033135"/>
    </source>
</evidence>
<dbReference type="OrthoDB" id="9813510at2"/>
<dbReference type="RefSeq" id="WP_036279040.1">
    <property type="nucleotide sequence ID" value="NZ_CP014476.1"/>
</dbReference>
<sequence>MAQFTLYRNNNKQTRANYPYLLDVQAELLQSLKTRLVVPAIHSATGSAIDKLNPGFTIGDEQYLLLTQQMAGIPVANLGETAADLSYLRTEIVAAIDILITGI</sequence>
<dbReference type="Pfam" id="PF01845">
    <property type="entry name" value="CcdB"/>
    <property type="match status" value="1"/>
</dbReference>
<evidence type="ECO:0000256" key="2">
    <source>
        <dbReference type="ARBA" id="ARBA00015075"/>
    </source>
</evidence>
<evidence type="ECO:0000313" key="8">
    <source>
        <dbReference type="EMBL" id="AMK77876.1"/>
    </source>
</evidence>
<dbReference type="SUPFAM" id="SSF50118">
    <property type="entry name" value="Cell growth inhibitor/plasmid maintenance toxic component"/>
    <property type="match status" value="1"/>
</dbReference>
<name>A0A126T729_9GAMM</name>
<evidence type="ECO:0000256" key="3">
    <source>
        <dbReference type="ARBA" id="ARBA00022491"/>
    </source>
</evidence>
<dbReference type="Gene3D" id="2.30.30.110">
    <property type="match status" value="1"/>
</dbReference>
<dbReference type="STRING" id="1538553.JT25_015560"/>
<evidence type="ECO:0000256" key="4">
    <source>
        <dbReference type="ARBA" id="ARBA00023015"/>
    </source>
</evidence>
<evidence type="ECO:0000256" key="1">
    <source>
        <dbReference type="ARBA" id="ARBA00005230"/>
    </source>
</evidence>
<organism evidence="8 9">
    <name type="scientific">Methylomonas denitrificans</name>
    <dbReference type="NCBI Taxonomy" id="1538553"/>
    <lineage>
        <taxon>Bacteria</taxon>
        <taxon>Pseudomonadati</taxon>
        <taxon>Pseudomonadota</taxon>
        <taxon>Gammaproteobacteria</taxon>
        <taxon>Methylococcales</taxon>
        <taxon>Methylococcaceae</taxon>
        <taxon>Methylomonas</taxon>
    </lineage>
</organism>
<dbReference type="InterPro" id="IPR011067">
    <property type="entry name" value="Plasmid_toxin/cell-grow_inhib"/>
</dbReference>
<dbReference type="Proteomes" id="UP000030512">
    <property type="component" value="Chromosome"/>
</dbReference>
<dbReference type="AlphaFoldDB" id="A0A126T729"/>
<keyword evidence="4" id="KW-0805">Transcription regulation</keyword>
<keyword evidence="9" id="KW-1185">Reference proteome</keyword>
<proteinExistence type="inferred from homology"/>
<evidence type="ECO:0000256" key="6">
    <source>
        <dbReference type="ARBA" id="ARBA00029628"/>
    </source>
</evidence>
<comment type="similarity">
    <text evidence="1">Belongs to the CcdB toxin family.</text>
</comment>
<evidence type="ECO:0000313" key="9">
    <source>
        <dbReference type="Proteomes" id="UP000030512"/>
    </source>
</evidence>
<dbReference type="EMBL" id="CP014476">
    <property type="protein sequence ID" value="AMK77876.1"/>
    <property type="molecule type" value="Genomic_DNA"/>
</dbReference>
<gene>
    <name evidence="8" type="ORF">JT25_015560</name>
</gene>
<accession>A0A126T729</accession>
<keyword evidence="5" id="KW-0804">Transcription</keyword>
<reference evidence="8 9" key="1">
    <citation type="journal article" date="2015" name="Environ. Microbiol.">
        <title>Methane oxidation coupled to nitrate reduction under hypoxia by the Gammaproteobacterium Methylomonas denitrificans, sp. nov. type strain FJG1.</title>
        <authorList>
            <person name="Kits K.D."/>
            <person name="Klotz M.G."/>
            <person name="Stein L.Y."/>
        </authorList>
    </citation>
    <scope>NUCLEOTIDE SEQUENCE [LARGE SCALE GENOMIC DNA]</scope>
    <source>
        <strain evidence="8 9">FJG1</strain>
    </source>
</reference>
<dbReference type="GO" id="GO:0006276">
    <property type="term" value="P:plasmid maintenance"/>
    <property type="evidence" value="ECO:0007669"/>
    <property type="project" value="InterPro"/>
</dbReference>
<protein>
    <recommendedName>
        <fullName evidence="2">Toxin CcdB</fullName>
    </recommendedName>
    <alternativeName>
        <fullName evidence="7">Cytotoxic protein CcdB</fullName>
    </alternativeName>
    <alternativeName>
        <fullName evidence="6">Protein LetD</fullName>
    </alternativeName>
</protein>
<evidence type="ECO:0000256" key="5">
    <source>
        <dbReference type="ARBA" id="ARBA00023163"/>
    </source>
</evidence>
<dbReference type="KEGG" id="mdn:JT25_015560"/>
<dbReference type="InterPro" id="IPR002712">
    <property type="entry name" value="CcdB"/>
</dbReference>
<keyword evidence="3" id="KW-0678">Repressor</keyword>